<keyword evidence="6" id="KW-0472">Membrane</keyword>
<evidence type="ECO:0000256" key="8">
    <source>
        <dbReference type="ARBA" id="ARBA00023004"/>
    </source>
</evidence>
<evidence type="ECO:0000256" key="4">
    <source>
        <dbReference type="ARBA" id="ARBA00022692"/>
    </source>
</evidence>
<evidence type="ECO:0000256" key="1">
    <source>
        <dbReference type="ARBA" id="ARBA00001971"/>
    </source>
</evidence>
<evidence type="ECO:0000256" key="3">
    <source>
        <dbReference type="ARBA" id="ARBA00010617"/>
    </source>
</evidence>
<dbReference type="InterPro" id="IPR036396">
    <property type="entry name" value="Cyt_P450_sf"/>
</dbReference>
<dbReference type="PANTHER" id="PTHR24286:SF190">
    <property type="entry name" value="CYTOCHROME P450"/>
    <property type="match status" value="1"/>
</dbReference>
<dbReference type="InterPro" id="IPR017972">
    <property type="entry name" value="Cyt_P450_CS"/>
</dbReference>
<protein>
    <submittedName>
        <fullName evidence="13">Cytochrome P450 716B1-like</fullName>
    </submittedName>
</protein>
<dbReference type="GO" id="GO:0016020">
    <property type="term" value="C:membrane"/>
    <property type="evidence" value="ECO:0007669"/>
    <property type="project" value="UniProtKB-SubCell"/>
</dbReference>
<reference evidence="13" key="1">
    <citation type="submission" date="2025-08" db="UniProtKB">
        <authorList>
            <consortium name="RefSeq"/>
        </authorList>
    </citation>
    <scope>IDENTIFICATION</scope>
    <source>
        <tissue evidence="13">Fruit stalk</tissue>
    </source>
</reference>
<comment type="cofactor">
    <cofactor evidence="1 9">
        <name>heme</name>
        <dbReference type="ChEBI" id="CHEBI:30413"/>
    </cofactor>
</comment>
<dbReference type="GO" id="GO:0005506">
    <property type="term" value="F:iron ion binding"/>
    <property type="evidence" value="ECO:0007669"/>
    <property type="project" value="InterPro"/>
</dbReference>
<dbReference type="KEGG" id="dzi:111287941"/>
<dbReference type="FunFam" id="1.10.630.10:FF:000022">
    <property type="entry name" value="Taxadiene 5-alpha hydroxylase"/>
    <property type="match status" value="1"/>
</dbReference>
<sequence length="473" mass="54053">MNTIITIFLFLIPIFLLLTRRKRSSGRLPPGSLGLPIVGQSLELLWAMQANTAEQWLQKRIRKYGPISKINLFGKPSVFIYGQAANKFVFTSDSSTIVNQQVKSISSILGDRCLLELIGKDHKRVRDALVSFLKPESLKEYVGKMDEEVKKHLEMHWHGKQQVKVLPLMKTLTFDIICSLLFGLGRGTRRDKLFIDFQHMIDGMWSVPVNLPFTRYNRSLQASARAQKLLKGLIGEKRVDLQKGASPRQDLITCLLSIRNEKNEQVISEKEIIHNVKLIMVAGHDTSSVLLTFLVRLLANDPAIYAAVLQEQEEIAKNKPNGELLTWEDLAKMKYTWRVAMETLRLFPPVFGGFRKAVKDIEYGGYLIPKDWQIFWVTGMTQMDNSIFPEPSKFDPTRFENPESIPPYCFIPFGGGPRICPGYEFARIETLVSIHYLVTRFTWKLLSDNFFSRDPTPVPTKGLPVQISPRKLL</sequence>
<keyword evidence="9 10" id="KW-0349">Heme</keyword>
<dbReference type="PRINTS" id="PR00385">
    <property type="entry name" value="P450"/>
</dbReference>
<dbReference type="RefSeq" id="XP_022734372.1">
    <property type="nucleotide sequence ID" value="XM_022878637.1"/>
</dbReference>
<comment type="subcellular location">
    <subcellularLocation>
        <location evidence="2">Membrane</location>
        <topology evidence="2">Single-pass membrane protein</topology>
    </subcellularLocation>
</comment>
<feature type="signal peptide" evidence="11">
    <location>
        <begin position="1"/>
        <end position="26"/>
    </location>
</feature>
<evidence type="ECO:0000256" key="7">
    <source>
        <dbReference type="ARBA" id="ARBA00023002"/>
    </source>
</evidence>
<dbReference type="Pfam" id="PF00067">
    <property type="entry name" value="p450"/>
    <property type="match status" value="1"/>
</dbReference>
<evidence type="ECO:0000256" key="9">
    <source>
        <dbReference type="PIRSR" id="PIRSR602401-1"/>
    </source>
</evidence>
<dbReference type="PANTHER" id="PTHR24286">
    <property type="entry name" value="CYTOCHROME P450 26"/>
    <property type="match status" value="1"/>
</dbReference>
<dbReference type="InterPro" id="IPR002401">
    <property type="entry name" value="Cyt_P450_E_grp-I"/>
</dbReference>
<evidence type="ECO:0000313" key="13">
    <source>
        <dbReference type="RefSeq" id="XP_022734372.1"/>
    </source>
</evidence>
<keyword evidence="12" id="KW-1185">Reference proteome</keyword>
<dbReference type="GO" id="GO:0016705">
    <property type="term" value="F:oxidoreductase activity, acting on paired donors, with incorporation or reduction of molecular oxygen"/>
    <property type="evidence" value="ECO:0007669"/>
    <property type="project" value="InterPro"/>
</dbReference>
<evidence type="ECO:0000256" key="5">
    <source>
        <dbReference type="ARBA" id="ARBA00022723"/>
    </source>
</evidence>
<name>A0A6P5Y1P4_DURZI</name>
<keyword evidence="6" id="KW-1133">Transmembrane helix</keyword>
<dbReference type="GeneID" id="111287941"/>
<dbReference type="Gene3D" id="1.10.630.10">
    <property type="entry name" value="Cytochrome P450"/>
    <property type="match status" value="1"/>
</dbReference>
<proteinExistence type="inferred from homology"/>
<dbReference type="InterPro" id="IPR001128">
    <property type="entry name" value="Cyt_P450"/>
</dbReference>
<evidence type="ECO:0000256" key="10">
    <source>
        <dbReference type="RuleBase" id="RU000461"/>
    </source>
</evidence>
<keyword evidence="8 9" id="KW-0408">Iron</keyword>
<keyword evidence="11" id="KW-0732">Signal</keyword>
<evidence type="ECO:0000313" key="12">
    <source>
        <dbReference type="Proteomes" id="UP000515121"/>
    </source>
</evidence>
<dbReference type="GO" id="GO:0016125">
    <property type="term" value="P:sterol metabolic process"/>
    <property type="evidence" value="ECO:0007669"/>
    <property type="project" value="TreeGrafter"/>
</dbReference>
<evidence type="ECO:0000256" key="6">
    <source>
        <dbReference type="ARBA" id="ARBA00022989"/>
    </source>
</evidence>
<evidence type="ECO:0000256" key="2">
    <source>
        <dbReference type="ARBA" id="ARBA00004167"/>
    </source>
</evidence>
<dbReference type="GO" id="GO:0004497">
    <property type="term" value="F:monooxygenase activity"/>
    <property type="evidence" value="ECO:0007669"/>
    <property type="project" value="UniProtKB-KW"/>
</dbReference>
<dbReference type="SUPFAM" id="SSF48264">
    <property type="entry name" value="Cytochrome P450"/>
    <property type="match status" value="1"/>
</dbReference>
<dbReference type="Proteomes" id="UP000515121">
    <property type="component" value="Unplaced"/>
</dbReference>
<organism evidence="12 13">
    <name type="scientific">Durio zibethinus</name>
    <name type="common">Durian</name>
    <dbReference type="NCBI Taxonomy" id="66656"/>
    <lineage>
        <taxon>Eukaryota</taxon>
        <taxon>Viridiplantae</taxon>
        <taxon>Streptophyta</taxon>
        <taxon>Embryophyta</taxon>
        <taxon>Tracheophyta</taxon>
        <taxon>Spermatophyta</taxon>
        <taxon>Magnoliopsida</taxon>
        <taxon>eudicotyledons</taxon>
        <taxon>Gunneridae</taxon>
        <taxon>Pentapetalae</taxon>
        <taxon>rosids</taxon>
        <taxon>malvids</taxon>
        <taxon>Malvales</taxon>
        <taxon>Malvaceae</taxon>
        <taxon>Helicteroideae</taxon>
        <taxon>Durio</taxon>
    </lineage>
</organism>
<accession>A0A6P5Y1P4</accession>
<keyword evidence="5 9" id="KW-0479">Metal-binding</keyword>
<dbReference type="AlphaFoldDB" id="A0A6P5Y1P4"/>
<comment type="similarity">
    <text evidence="3 10">Belongs to the cytochrome P450 family.</text>
</comment>
<dbReference type="OrthoDB" id="3945418at2759"/>
<keyword evidence="10" id="KW-0503">Monooxygenase</keyword>
<keyword evidence="4" id="KW-0812">Transmembrane</keyword>
<feature type="chain" id="PRO_5027886935" evidence="11">
    <location>
        <begin position="27"/>
        <end position="473"/>
    </location>
</feature>
<evidence type="ECO:0000256" key="11">
    <source>
        <dbReference type="SAM" id="SignalP"/>
    </source>
</evidence>
<feature type="binding site" description="axial binding residue" evidence="9">
    <location>
        <position position="420"/>
    </location>
    <ligand>
        <name>heme</name>
        <dbReference type="ChEBI" id="CHEBI:30413"/>
    </ligand>
    <ligandPart>
        <name>Fe</name>
        <dbReference type="ChEBI" id="CHEBI:18248"/>
    </ligandPart>
</feature>
<dbReference type="CDD" id="cd11043">
    <property type="entry name" value="CYP90-like"/>
    <property type="match status" value="1"/>
</dbReference>
<dbReference type="PRINTS" id="PR00463">
    <property type="entry name" value="EP450I"/>
</dbReference>
<dbReference type="GO" id="GO:0020037">
    <property type="term" value="F:heme binding"/>
    <property type="evidence" value="ECO:0007669"/>
    <property type="project" value="InterPro"/>
</dbReference>
<gene>
    <name evidence="13" type="primary">LOC111287941</name>
</gene>
<dbReference type="PROSITE" id="PS00086">
    <property type="entry name" value="CYTOCHROME_P450"/>
    <property type="match status" value="1"/>
</dbReference>
<keyword evidence="7 10" id="KW-0560">Oxidoreductase</keyword>